<reference evidence="2 3" key="1">
    <citation type="submission" date="2021-01" db="EMBL/GenBank/DDBJ databases">
        <title>Isolation and description of Catonella massiliensis sp. nov., a novel Catonella species, isolated from a stable periodontitis subject.</title>
        <authorList>
            <person name="Antezack A."/>
            <person name="Boxberger M."/>
            <person name="La Scola B."/>
            <person name="Monnet-Corti V."/>
        </authorList>
    </citation>
    <scope>NUCLEOTIDE SEQUENCE [LARGE SCALE GENOMIC DNA]</scope>
    <source>
        <strain evidence="2 3">Marseille-Q4567</strain>
    </source>
</reference>
<gene>
    <name evidence="2" type="ORF">JJN12_09790</name>
</gene>
<name>A0ABS1J1P0_9FIRM</name>
<sequence>MNKTELLDILQDIHPEVDYEKEKSLIDSGIFDSFDIVTLISEIAEEFDIKVPANEITPDNFNSLEAIITLLVELE</sequence>
<comment type="caution">
    <text evidence="2">The sequence shown here is derived from an EMBL/GenBank/DDBJ whole genome shotgun (WGS) entry which is preliminary data.</text>
</comment>
<evidence type="ECO:0000313" key="2">
    <source>
        <dbReference type="EMBL" id="MBK5898061.1"/>
    </source>
</evidence>
<feature type="domain" description="Carrier" evidence="1">
    <location>
        <begin position="1"/>
        <end position="75"/>
    </location>
</feature>
<dbReference type="InterPro" id="IPR036736">
    <property type="entry name" value="ACP-like_sf"/>
</dbReference>
<dbReference type="Gene3D" id="1.10.1200.10">
    <property type="entry name" value="ACP-like"/>
    <property type="match status" value="1"/>
</dbReference>
<protein>
    <submittedName>
        <fullName evidence="2">Acyl carrier protein</fullName>
    </submittedName>
</protein>
<dbReference type="InterPro" id="IPR009081">
    <property type="entry name" value="PP-bd_ACP"/>
</dbReference>
<keyword evidence="3" id="KW-1185">Reference proteome</keyword>
<evidence type="ECO:0000259" key="1">
    <source>
        <dbReference type="PROSITE" id="PS50075"/>
    </source>
</evidence>
<dbReference type="Pfam" id="PF00550">
    <property type="entry name" value="PP-binding"/>
    <property type="match status" value="1"/>
</dbReference>
<dbReference type="PROSITE" id="PS50075">
    <property type="entry name" value="CARRIER"/>
    <property type="match status" value="1"/>
</dbReference>
<proteinExistence type="predicted"/>
<dbReference type="EMBL" id="JAEPRJ010000001">
    <property type="protein sequence ID" value="MBK5898061.1"/>
    <property type="molecule type" value="Genomic_DNA"/>
</dbReference>
<dbReference type="Proteomes" id="UP000604730">
    <property type="component" value="Unassembled WGS sequence"/>
</dbReference>
<accession>A0ABS1J1P0</accession>
<dbReference type="SUPFAM" id="SSF47336">
    <property type="entry name" value="ACP-like"/>
    <property type="match status" value="1"/>
</dbReference>
<evidence type="ECO:0000313" key="3">
    <source>
        <dbReference type="Proteomes" id="UP000604730"/>
    </source>
</evidence>
<dbReference type="RefSeq" id="WP_208429504.1">
    <property type="nucleotide sequence ID" value="NZ_JAEPRJ010000001.1"/>
</dbReference>
<organism evidence="2 3">
    <name type="scientific">Catonella massiliensis</name>
    <dbReference type="NCBI Taxonomy" id="2799636"/>
    <lineage>
        <taxon>Bacteria</taxon>
        <taxon>Bacillati</taxon>
        <taxon>Bacillota</taxon>
        <taxon>Clostridia</taxon>
        <taxon>Lachnospirales</taxon>
        <taxon>Lachnospiraceae</taxon>
        <taxon>Catonella</taxon>
    </lineage>
</organism>